<dbReference type="OrthoDB" id="47059at2759"/>
<dbReference type="GO" id="GO:0009044">
    <property type="term" value="F:xylan 1,4-beta-xylosidase activity"/>
    <property type="evidence" value="ECO:0007669"/>
    <property type="project" value="InterPro"/>
</dbReference>
<keyword evidence="5" id="KW-1015">Disulfide bond</keyword>
<dbReference type="SMART" id="SM00223">
    <property type="entry name" value="APPLE"/>
    <property type="match status" value="1"/>
</dbReference>
<dbReference type="InterPro" id="IPR044993">
    <property type="entry name" value="BXL"/>
</dbReference>
<keyword evidence="2" id="KW-0732">Signal</keyword>
<organism evidence="9 10">
    <name type="scientific">Thecamonas trahens ATCC 50062</name>
    <dbReference type="NCBI Taxonomy" id="461836"/>
    <lineage>
        <taxon>Eukaryota</taxon>
        <taxon>Apusozoa</taxon>
        <taxon>Apusomonadida</taxon>
        <taxon>Apusomonadidae</taxon>
        <taxon>Thecamonas</taxon>
    </lineage>
</organism>
<dbReference type="GO" id="GO:0046556">
    <property type="term" value="F:alpha-L-arabinofuranosidase activity"/>
    <property type="evidence" value="ECO:0007669"/>
    <property type="project" value="TreeGrafter"/>
</dbReference>
<evidence type="ECO:0000256" key="3">
    <source>
        <dbReference type="ARBA" id="ARBA00022737"/>
    </source>
</evidence>
<evidence type="ECO:0000313" key="10">
    <source>
        <dbReference type="Proteomes" id="UP000054408"/>
    </source>
</evidence>
<reference evidence="9 10" key="1">
    <citation type="submission" date="2010-05" db="EMBL/GenBank/DDBJ databases">
        <title>The Genome Sequence of Thecamonas trahens ATCC 50062.</title>
        <authorList>
            <consortium name="The Broad Institute Genome Sequencing Platform"/>
            <person name="Russ C."/>
            <person name="Cuomo C."/>
            <person name="Shea T."/>
            <person name="Young S.K."/>
            <person name="Zeng Q."/>
            <person name="Koehrsen M."/>
            <person name="Haas B."/>
            <person name="Borodovsky M."/>
            <person name="Guigo R."/>
            <person name="Alvarado L."/>
            <person name="Berlin A."/>
            <person name="Bochicchio J."/>
            <person name="Borenstein D."/>
            <person name="Chapman S."/>
            <person name="Chen Z."/>
            <person name="Freedman E."/>
            <person name="Gellesch M."/>
            <person name="Goldberg J."/>
            <person name="Griggs A."/>
            <person name="Gujja S."/>
            <person name="Heilman E."/>
            <person name="Heiman D."/>
            <person name="Hepburn T."/>
            <person name="Howarth C."/>
            <person name="Jen D."/>
            <person name="Larson L."/>
            <person name="Mehta T."/>
            <person name="Park D."/>
            <person name="Pearson M."/>
            <person name="Roberts A."/>
            <person name="Saif S."/>
            <person name="Shenoy N."/>
            <person name="Sisk P."/>
            <person name="Stolte C."/>
            <person name="Sykes S."/>
            <person name="Thomson T."/>
            <person name="Walk T."/>
            <person name="White J."/>
            <person name="Yandava C."/>
            <person name="Burger G."/>
            <person name="Gray M.W."/>
            <person name="Holland P.W.H."/>
            <person name="King N."/>
            <person name="Lang F.B.F."/>
            <person name="Roger A.J."/>
            <person name="Ruiz-Trillo I."/>
            <person name="Lander E."/>
            <person name="Nusbaum C."/>
        </authorList>
    </citation>
    <scope>NUCLEOTIDE SEQUENCE [LARGE SCALE GENOMIC DNA]</scope>
    <source>
        <strain evidence="9 10">ATCC 50062</strain>
    </source>
</reference>
<keyword evidence="6" id="KW-0326">Glycosidase</keyword>
<dbReference type="Pfam" id="PF14310">
    <property type="entry name" value="Fn3-like"/>
    <property type="match status" value="1"/>
</dbReference>
<dbReference type="GeneID" id="25569240"/>
<sequence length="829" mass="86999">MAASAGAYVCPDHKTCVPSAAEFTSCPGVKGTHWDVSLSVAERVAYVVNRTTVKEQAAQLWNWAPALYDPPMPAFNWLDDDEHGVKQHHATSFPNGGSLGSTWSPATLAAVGNAVATEARGLLNGFVRSGNRGMYENGVGITLYAPNMNLVRDPRWGRAQEVYSEDPELSSALVTAFVEGIQARHANGSMLAAACCKHYAFYDLENEPVTRFVFDARVNAANTWETYLAVFRHCIVTAKGASVMASYNAVNGVPTAADPNLLNGVLRDRWGFEGFVVGDYDAAANIVNTHHYCPDYECAAAAAWNAGLDQEGGGVDVISAIPDAVAAGKLSASTVAASFGRLLRTRILLGLFDPPTYSAYNAIDNSTKYVESPAHKQLAFTAAVQGTCLYKNARNALPLDASTVQLAVIGPQAAEQALLQGNYAVAPDAGVVTLLEGLGAYVSGQNESRSCAFEADTDYYLAGQAGVAASSPAVCCSMCSWNPECAVWTWYESQCYLKPAGLKPTHSPGRVSGKPVPSGSPRVTFAPGCNAVGCSDESGFAAAGTLAAAADAVIVVLGLNQTFERETHDRTTIDFPQGQYDLVSYLRSVTTAPLIGVLVHGGTLAFHDMVDNLDAIVDVWYPGEEGGNALAAVVFGAANPAGRTPVTYYAGDWQLPQPGNMDLFSGLGTTYRYFVGEPVFPFGHGLSYTTFAYSDLRLPTAAIAPCAGFTATVRVTNTGKRDGDEVVQLYVSLPDATVPTAHIRLAAFARVGIAAGASVDVALDVSAERLSVVYNGTATSGPGLWQPTLAVEAGAVHVGVGGGQPHFYHGALEGVVTVASSSTACNFGA</sequence>
<dbReference type="SMART" id="SM01217">
    <property type="entry name" value="Fn3_like"/>
    <property type="match status" value="1"/>
</dbReference>
<evidence type="ECO:0000259" key="7">
    <source>
        <dbReference type="SMART" id="SM00223"/>
    </source>
</evidence>
<dbReference type="Proteomes" id="UP000054408">
    <property type="component" value="Unassembled WGS sequence"/>
</dbReference>
<keyword evidence="3" id="KW-0677">Repeat</keyword>
<keyword evidence="10" id="KW-1185">Reference proteome</keyword>
<dbReference type="GO" id="GO:0031222">
    <property type="term" value="P:arabinan catabolic process"/>
    <property type="evidence" value="ECO:0007669"/>
    <property type="project" value="TreeGrafter"/>
</dbReference>
<dbReference type="InterPro" id="IPR013783">
    <property type="entry name" value="Ig-like_fold"/>
</dbReference>
<dbReference type="GO" id="GO:0006508">
    <property type="term" value="P:proteolysis"/>
    <property type="evidence" value="ECO:0007669"/>
    <property type="project" value="InterPro"/>
</dbReference>
<evidence type="ECO:0000256" key="6">
    <source>
        <dbReference type="ARBA" id="ARBA00023295"/>
    </source>
</evidence>
<keyword evidence="4 9" id="KW-0378">Hydrolase</keyword>
<dbReference type="Gene3D" id="3.20.20.300">
    <property type="entry name" value="Glycoside hydrolase, family 3, N-terminal domain"/>
    <property type="match status" value="1"/>
</dbReference>
<dbReference type="InterPro" id="IPR036962">
    <property type="entry name" value="Glyco_hydro_3_N_sf"/>
</dbReference>
<evidence type="ECO:0000256" key="2">
    <source>
        <dbReference type="ARBA" id="ARBA00022729"/>
    </source>
</evidence>
<dbReference type="InterPro" id="IPR017853">
    <property type="entry name" value="GH"/>
</dbReference>
<comment type="similarity">
    <text evidence="1">Belongs to the glycosyl hydrolase 3 family.</text>
</comment>
<dbReference type="Gene3D" id="3.40.50.1700">
    <property type="entry name" value="Glycoside hydrolase family 3 C-terminal domain"/>
    <property type="match status" value="1"/>
</dbReference>
<dbReference type="RefSeq" id="XP_013752858.1">
    <property type="nucleotide sequence ID" value="XM_013897404.1"/>
</dbReference>
<evidence type="ECO:0000259" key="8">
    <source>
        <dbReference type="SMART" id="SM01217"/>
    </source>
</evidence>
<evidence type="ECO:0000256" key="1">
    <source>
        <dbReference type="ARBA" id="ARBA00005336"/>
    </source>
</evidence>
<evidence type="ECO:0000313" key="9">
    <source>
        <dbReference type="EMBL" id="KNC55776.1"/>
    </source>
</evidence>
<proteinExistence type="inferred from homology"/>
<dbReference type="EMBL" id="GL349504">
    <property type="protein sequence ID" value="KNC55776.1"/>
    <property type="molecule type" value="Genomic_DNA"/>
</dbReference>
<accession>A0A0L0DUN8</accession>
<dbReference type="InterPro" id="IPR026891">
    <property type="entry name" value="Fn3-like"/>
</dbReference>
<dbReference type="InterPro" id="IPR036881">
    <property type="entry name" value="Glyco_hydro_3_C_sf"/>
</dbReference>
<dbReference type="PANTHER" id="PTHR42721:SF3">
    <property type="entry name" value="BETA-D-XYLOSIDASE 5-RELATED"/>
    <property type="match status" value="1"/>
</dbReference>
<dbReference type="InterPro" id="IPR000177">
    <property type="entry name" value="Apple"/>
</dbReference>
<name>A0A0L0DUN8_THETB</name>
<protein>
    <submittedName>
        <fullName evidence="9">Glycoside hydrolase family 3 domain-containing protein</fullName>
    </submittedName>
</protein>
<feature type="domain" description="Fibronectin type III-like" evidence="8">
    <location>
        <begin position="725"/>
        <end position="804"/>
    </location>
</feature>
<dbReference type="Gene3D" id="2.60.40.10">
    <property type="entry name" value="Immunoglobulins"/>
    <property type="match status" value="1"/>
</dbReference>
<evidence type="ECO:0000256" key="4">
    <source>
        <dbReference type="ARBA" id="ARBA00022801"/>
    </source>
</evidence>
<dbReference type="OMA" id="IGFWAND"/>
<dbReference type="GO" id="GO:0045493">
    <property type="term" value="P:xylan catabolic process"/>
    <property type="evidence" value="ECO:0007669"/>
    <property type="project" value="InterPro"/>
</dbReference>
<dbReference type="InterPro" id="IPR002772">
    <property type="entry name" value="Glyco_hydro_3_C"/>
</dbReference>
<dbReference type="GO" id="GO:0005576">
    <property type="term" value="C:extracellular region"/>
    <property type="evidence" value="ECO:0007669"/>
    <property type="project" value="InterPro"/>
</dbReference>
<dbReference type="SUPFAM" id="SSF51445">
    <property type="entry name" value="(Trans)glycosidases"/>
    <property type="match status" value="1"/>
</dbReference>
<dbReference type="PANTHER" id="PTHR42721">
    <property type="entry name" value="SUGAR HYDROLASE-RELATED"/>
    <property type="match status" value="1"/>
</dbReference>
<dbReference type="eggNOG" id="ENOG502QQ55">
    <property type="taxonomic scope" value="Eukaryota"/>
</dbReference>
<gene>
    <name evidence="9" type="ORF">AMSG_11207</name>
</gene>
<dbReference type="STRING" id="461836.A0A0L0DUN8"/>
<dbReference type="Pfam" id="PF00933">
    <property type="entry name" value="Glyco_hydro_3"/>
    <property type="match status" value="1"/>
</dbReference>
<dbReference type="AlphaFoldDB" id="A0A0L0DUN8"/>
<dbReference type="SUPFAM" id="SSF57414">
    <property type="entry name" value="Hairpin loop containing domain-like"/>
    <property type="match status" value="1"/>
</dbReference>
<dbReference type="SUPFAM" id="SSF52279">
    <property type="entry name" value="Beta-D-glucan exohydrolase, C-terminal domain"/>
    <property type="match status" value="1"/>
</dbReference>
<dbReference type="Gene3D" id="3.50.4.10">
    <property type="entry name" value="Hepatocyte Growth Factor"/>
    <property type="match status" value="1"/>
</dbReference>
<dbReference type="Pfam" id="PF01915">
    <property type="entry name" value="Glyco_hydro_3_C"/>
    <property type="match status" value="1"/>
</dbReference>
<dbReference type="PRINTS" id="PR00133">
    <property type="entry name" value="GLHYDRLASE3"/>
</dbReference>
<evidence type="ECO:0000256" key="5">
    <source>
        <dbReference type="ARBA" id="ARBA00023157"/>
    </source>
</evidence>
<dbReference type="InterPro" id="IPR001764">
    <property type="entry name" value="Glyco_hydro_3_N"/>
</dbReference>
<feature type="domain" description="Apple" evidence="7">
    <location>
        <begin position="451"/>
        <end position="519"/>
    </location>
</feature>